<dbReference type="EMBL" id="UYYB01000236">
    <property type="protein sequence ID" value="VDM65166.1"/>
    <property type="molecule type" value="Genomic_DNA"/>
</dbReference>
<reference evidence="1 2" key="1">
    <citation type="submission" date="2018-11" db="EMBL/GenBank/DDBJ databases">
        <authorList>
            <consortium name="Pathogen Informatics"/>
        </authorList>
    </citation>
    <scope>NUCLEOTIDE SEQUENCE [LARGE SCALE GENOMIC DNA]</scope>
</reference>
<gene>
    <name evidence="1" type="ORF">SVUK_LOCUS164</name>
</gene>
<dbReference type="AlphaFoldDB" id="A0A3P7I6Y3"/>
<evidence type="ECO:0000313" key="1">
    <source>
        <dbReference type="EMBL" id="VDM65166.1"/>
    </source>
</evidence>
<protein>
    <submittedName>
        <fullName evidence="1">Uncharacterized protein</fullName>
    </submittedName>
</protein>
<proteinExistence type="predicted"/>
<name>A0A3P7I6Y3_STRVU</name>
<sequence length="31" mass="3552">MWMGLRSDLTSNHSLSISSTSTITHRLRDFT</sequence>
<organism evidence="1 2">
    <name type="scientific">Strongylus vulgaris</name>
    <name type="common">Blood worm</name>
    <dbReference type="NCBI Taxonomy" id="40348"/>
    <lineage>
        <taxon>Eukaryota</taxon>
        <taxon>Metazoa</taxon>
        <taxon>Ecdysozoa</taxon>
        <taxon>Nematoda</taxon>
        <taxon>Chromadorea</taxon>
        <taxon>Rhabditida</taxon>
        <taxon>Rhabditina</taxon>
        <taxon>Rhabditomorpha</taxon>
        <taxon>Strongyloidea</taxon>
        <taxon>Strongylidae</taxon>
        <taxon>Strongylus</taxon>
    </lineage>
</organism>
<evidence type="ECO:0000313" key="2">
    <source>
        <dbReference type="Proteomes" id="UP000270094"/>
    </source>
</evidence>
<keyword evidence="2" id="KW-1185">Reference proteome</keyword>
<dbReference type="Proteomes" id="UP000270094">
    <property type="component" value="Unassembled WGS sequence"/>
</dbReference>
<accession>A0A3P7I6Y3</accession>